<proteinExistence type="predicted"/>
<protein>
    <submittedName>
        <fullName evidence="1">Uncharacterized protein</fullName>
    </submittedName>
</protein>
<accession>A0A024B2D6</accession>
<dbReference type="GeneID" id="19525906"/>
<reference evidence="2" key="1">
    <citation type="submission" date="2014-09" db="EMBL/GenBank/DDBJ databases">
        <authorList>
            <person name="Sauder A.B."/>
            <person name="McKenzie Q.R."/>
            <person name="Temple L.M."/>
            <person name="Alexis B.K."/>
            <person name="Al-Atrache Z."/>
            <person name="Lewis L.O."/>
            <person name="Loesser-Casey K.E."/>
            <person name="Mitchell K.J."/>
        </authorList>
    </citation>
    <scope>NUCLEOTIDE SEQUENCE [LARGE SCALE GENOMIC DNA]</scope>
</reference>
<dbReference type="Proteomes" id="UP000026906">
    <property type="component" value="Segment"/>
</dbReference>
<sequence>MSTKQTFYEDDVKQLVLNNKRLFLPFKDMKSVVLSEKGIDINSVIADLLIFRSDGNLIGVEIKTSRDTTTRLNKQLRAYSKICDLVYVVCEDKHVEKVDAIIKEYKHHGVGIIAYTEFRGEGILGMYSEAYPSPRHDVKASFNSLFWKEELLNIAGSFKRQVSTLSGDGAKVGSADSRGAIGMNGLLVQSGVSSRMKKSQIASHIVERLGPDRAKHLLCNMYINGKMHPEKTLNKYYFQ</sequence>
<dbReference type="InterPro" id="IPR047729">
    <property type="entry name" value="Sce7726-like"/>
</dbReference>
<dbReference type="RefSeq" id="YP_009036268.1">
    <property type="nucleotide sequence ID" value="NC_024211.1"/>
</dbReference>
<name>A0A024B2D6_9CAUD</name>
<dbReference type="EMBL" id="KJ489401">
    <property type="protein sequence ID" value="AHZ10779.1"/>
    <property type="molecule type" value="Genomic_DNA"/>
</dbReference>
<dbReference type="NCBIfam" id="NF033832">
    <property type="entry name" value="sce7726_fam"/>
    <property type="match status" value="1"/>
</dbReference>
<evidence type="ECO:0000313" key="2">
    <source>
        <dbReference type="Proteomes" id="UP000026906"/>
    </source>
</evidence>
<evidence type="ECO:0000313" key="1">
    <source>
        <dbReference type="EMBL" id="AHZ10779.1"/>
    </source>
</evidence>
<organism evidence="1 2">
    <name type="scientific">Bacillus phage Megatron</name>
    <dbReference type="NCBI Taxonomy" id="1486661"/>
    <lineage>
        <taxon>Viruses</taxon>
        <taxon>Duplodnaviria</taxon>
        <taxon>Heunggongvirae</taxon>
        <taxon>Uroviricota</taxon>
        <taxon>Caudoviricetes</taxon>
        <taxon>Herelleviridae</taxon>
        <taxon>Bastillevirinae</taxon>
        <taxon>Wphvirus</taxon>
        <taxon>Wphvirus megatron</taxon>
    </lineage>
</organism>
<dbReference type="KEGG" id="vg:19525906"/>
<keyword evidence="2" id="KW-1185">Reference proteome</keyword>